<dbReference type="Proteomes" id="UP000198287">
    <property type="component" value="Unassembled WGS sequence"/>
</dbReference>
<proteinExistence type="predicted"/>
<comment type="caution">
    <text evidence="2">The sequence shown here is derived from an EMBL/GenBank/DDBJ whole genome shotgun (WGS) entry which is preliminary data.</text>
</comment>
<dbReference type="EMBL" id="LNIX01000036">
    <property type="protein sequence ID" value="OXA39901.1"/>
    <property type="molecule type" value="Genomic_DNA"/>
</dbReference>
<name>A0A226D5H2_FOLCA</name>
<feature type="domain" description="DUF4246" evidence="1">
    <location>
        <begin position="15"/>
        <end position="136"/>
    </location>
</feature>
<accession>A0A226D5H2</accession>
<dbReference type="PANTHER" id="PTHR33119">
    <property type="entry name" value="IFI3P"/>
    <property type="match status" value="1"/>
</dbReference>
<dbReference type="AlphaFoldDB" id="A0A226D5H2"/>
<protein>
    <recommendedName>
        <fullName evidence="1">DUF4246 domain-containing protein</fullName>
    </recommendedName>
</protein>
<evidence type="ECO:0000313" key="3">
    <source>
        <dbReference type="Proteomes" id="UP000198287"/>
    </source>
</evidence>
<sequence>MIQTLSFILIFTTCKYNQDWDVKGMKNERIVAVGRYYYGKDNITPSKLCLAPAIGTYNRANLSTEQQGLPPMEIEITQGRSIVYKNSLSSHNSPIKLMDFTKPGHQKVLTFLLVDPGTKILSTSRVPCEQKGWYLEQVKCILLSKLPLEMVEHIVNFVTLPPLEVDMIYVDDDEVKTAAEKIFIERIKWKEKDPFQPCRSGAVKAPASAKPMKKNPYILF</sequence>
<reference evidence="2 3" key="1">
    <citation type="submission" date="2015-12" db="EMBL/GenBank/DDBJ databases">
        <title>The genome of Folsomia candida.</title>
        <authorList>
            <person name="Faddeeva A."/>
            <person name="Derks M.F."/>
            <person name="Anvar Y."/>
            <person name="Smit S."/>
            <person name="Van Straalen N."/>
            <person name="Roelofs D."/>
        </authorList>
    </citation>
    <scope>NUCLEOTIDE SEQUENCE [LARGE SCALE GENOMIC DNA]</scope>
    <source>
        <strain evidence="2 3">VU population</strain>
        <tissue evidence="2">Whole body</tissue>
    </source>
</reference>
<dbReference type="InterPro" id="IPR025340">
    <property type="entry name" value="DUF4246"/>
</dbReference>
<dbReference type="STRING" id="158441.A0A226D5H2"/>
<dbReference type="InterPro" id="IPR049192">
    <property type="entry name" value="DUF4246_C"/>
</dbReference>
<dbReference type="PANTHER" id="PTHR33119:SF1">
    <property type="entry name" value="FE2OG DIOXYGENASE DOMAIN-CONTAINING PROTEIN"/>
    <property type="match status" value="1"/>
</dbReference>
<evidence type="ECO:0000259" key="1">
    <source>
        <dbReference type="Pfam" id="PF14033"/>
    </source>
</evidence>
<organism evidence="2 3">
    <name type="scientific">Folsomia candida</name>
    <name type="common">Springtail</name>
    <dbReference type="NCBI Taxonomy" id="158441"/>
    <lineage>
        <taxon>Eukaryota</taxon>
        <taxon>Metazoa</taxon>
        <taxon>Ecdysozoa</taxon>
        <taxon>Arthropoda</taxon>
        <taxon>Hexapoda</taxon>
        <taxon>Collembola</taxon>
        <taxon>Entomobryomorpha</taxon>
        <taxon>Isotomoidea</taxon>
        <taxon>Isotomidae</taxon>
        <taxon>Proisotominae</taxon>
        <taxon>Folsomia</taxon>
    </lineage>
</organism>
<evidence type="ECO:0000313" key="2">
    <source>
        <dbReference type="EMBL" id="OXA39901.1"/>
    </source>
</evidence>
<gene>
    <name evidence="2" type="ORF">Fcan01_25219</name>
</gene>
<keyword evidence="3" id="KW-1185">Reference proteome</keyword>
<dbReference type="OrthoDB" id="415532at2759"/>
<dbReference type="Pfam" id="PF14033">
    <property type="entry name" value="DUF4246"/>
    <property type="match status" value="1"/>
</dbReference>